<dbReference type="AlphaFoldDB" id="A0A426YFL3"/>
<evidence type="ECO:0000313" key="1">
    <source>
        <dbReference type="EMBL" id="RRT50542.1"/>
    </source>
</evidence>
<name>A0A426YFL3_ENSVE</name>
<gene>
    <name evidence="1" type="ORF">B296_00051680</name>
</gene>
<protein>
    <submittedName>
        <fullName evidence="1">Uncharacterized protein</fullName>
    </submittedName>
</protein>
<organism evidence="1 2">
    <name type="scientific">Ensete ventricosum</name>
    <name type="common">Abyssinian banana</name>
    <name type="synonym">Musa ensete</name>
    <dbReference type="NCBI Taxonomy" id="4639"/>
    <lineage>
        <taxon>Eukaryota</taxon>
        <taxon>Viridiplantae</taxon>
        <taxon>Streptophyta</taxon>
        <taxon>Embryophyta</taxon>
        <taxon>Tracheophyta</taxon>
        <taxon>Spermatophyta</taxon>
        <taxon>Magnoliopsida</taxon>
        <taxon>Liliopsida</taxon>
        <taxon>Zingiberales</taxon>
        <taxon>Musaceae</taxon>
        <taxon>Ensete</taxon>
    </lineage>
</organism>
<reference evidence="1 2" key="1">
    <citation type="journal article" date="2014" name="Agronomy (Basel)">
        <title>A Draft Genome Sequence for Ensete ventricosum, the Drought-Tolerant Tree Against Hunger.</title>
        <authorList>
            <person name="Harrison J."/>
            <person name="Moore K.A."/>
            <person name="Paszkiewicz K."/>
            <person name="Jones T."/>
            <person name="Grant M."/>
            <person name="Ambacheew D."/>
            <person name="Muzemil S."/>
            <person name="Studholme D.J."/>
        </authorList>
    </citation>
    <scope>NUCLEOTIDE SEQUENCE [LARGE SCALE GENOMIC DNA]</scope>
</reference>
<comment type="caution">
    <text evidence="1">The sequence shown here is derived from an EMBL/GenBank/DDBJ whole genome shotgun (WGS) entry which is preliminary data.</text>
</comment>
<proteinExistence type="predicted"/>
<sequence>VNYVTEVGPVVVYSFGCSHSPSIWSPTRAPNPLFPVPAPLPLRSISLLGRATAARRRMSTMLRELRLSLNQTQRVRLQSALQRLQDMASLASAVTVVADTVPVNHEDSILKLFTGPSKDHYWTIWFGNGW</sequence>
<feature type="non-terminal residue" evidence="1">
    <location>
        <position position="1"/>
    </location>
</feature>
<evidence type="ECO:0000313" key="2">
    <source>
        <dbReference type="Proteomes" id="UP000287651"/>
    </source>
</evidence>
<accession>A0A426YFL3</accession>
<dbReference type="Proteomes" id="UP000287651">
    <property type="component" value="Unassembled WGS sequence"/>
</dbReference>
<dbReference type="EMBL" id="AMZH03012711">
    <property type="protein sequence ID" value="RRT50542.1"/>
    <property type="molecule type" value="Genomic_DNA"/>
</dbReference>